<feature type="domain" description="Aldehyde dehydrogenase" evidence="3">
    <location>
        <begin position="59"/>
        <end position="127"/>
    </location>
</feature>
<dbReference type="GO" id="GO:0008911">
    <property type="term" value="F:lactaldehyde dehydrogenase (NAD+) activity"/>
    <property type="evidence" value="ECO:0007669"/>
    <property type="project" value="TreeGrafter"/>
</dbReference>
<dbReference type="Gene3D" id="3.40.309.10">
    <property type="entry name" value="Aldehyde Dehydrogenase, Chain A, domain 2"/>
    <property type="match status" value="1"/>
</dbReference>
<evidence type="ECO:0000313" key="4">
    <source>
        <dbReference type="EMBL" id="ELZ15503.1"/>
    </source>
</evidence>
<dbReference type="eggNOG" id="arCOG01252">
    <property type="taxonomic scope" value="Archaea"/>
</dbReference>
<accession>M0BYN9</accession>
<dbReference type="Proteomes" id="UP000011657">
    <property type="component" value="Unassembled WGS sequence"/>
</dbReference>
<evidence type="ECO:0000256" key="2">
    <source>
        <dbReference type="ARBA" id="ARBA00023002"/>
    </source>
</evidence>
<evidence type="ECO:0000313" key="5">
    <source>
        <dbReference type="Proteomes" id="UP000011657"/>
    </source>
</evidence>
<dbReference type="PANTHER" id="PTHR42991">
    <property type="entry name" value="ALDEHYDE DEHYDROGENASE"/>
    <property type="match status" value="1"/>
</dbReference>
<keyword evidence="5" id="KW-1185">Reference proteome</keyword>
<dbReference type="InterPro" id="IPR051020">
    <property type="entry name" value="ALDH-related_metabolic_enz"/>
</dbReference>
<dbReference type="InterPro" id="IPR016161">
    <property type="entry name" value="Ald_DH/histidinol_DH"/>
</dbReference>
<dbReference type="STRING" id="1227488.C477_17520"/>
<dbReference type="Pfam" id="PF00171">
    <property type="entry name" value="Aldedh"/>
    <property type="match status" value="1"/>
</dbReference>
<dbReference type="SUPFAM" id="SSF53720">
    <property type="entry name" value="ALDH-like"/>
    <property type="match status" value="1"/>
</dbReference>
<name>M0BYN9_9EURY</name>
<dbReference type="EMBL" id="AOIS01000057">
    <property type="protein sequence ID" value="ELZ15503.1"/>
    <property type="molecule type" value="Genomic_DNA"/>
</dbReference>
<proteinExistence type="inferred from homology"/>
<organism evidence="4 5">
    <name type="scientific">Haloterrigena salina JCM 13891</name>
    <dbReference type="NCBI Taxonomy" id="1227488"/>
    <lineage>
        <taxon>Archaea</taxon>
        <taxon>Methanobacteriati</taxon>
        <taxon>Methanobacteriota</taxon>
        <taxon>Stenosarchaea group</taxon>
        <taxon>Halobacteria</taxon>
        <taxon>Halobacteriales</taxon>
        <taxon>Natrialbaceae</taxon>
        <taxon>Haloterrigena</taxon>
    </lineage>
</organism>
<dbReference type="InterPro" id="IPR016162">
    <property type="entry name" value="Ald_DH_N"/>
</dbReference>
<evidence type="ECO:0000259" key="3">
    <source>
        <dbReference type="Pfam" id="PF00171"/>
    </source>
</evidence>
<dbReference type="InterPro" id="IPR015590">
    <property type="entry name" value="Aldehyde_DH_dom"/>
</dbReference>
<evidence type="ECO:0000256" key="1">
    <source>
        <dbReference type="ARBA" id="ARBA00009986"/>
    </source>
</evidence>
<dbReference type="PATRIC" id="fig|1227488.3.peg.3514"/>
<reference evidence="4 5" key="1">
    <citation type="journal article" date="2014" name="PLoS Genet.">
        <title>Phylogenetically driven sequencing of extremely halophilic archaea reveals strategies for static and dynamic osmo-response.</title>
        <authorList>
            <person name="Becker E.A."/>
            <person name="Seitzer P.M."/>
            <person name="Tritt A."/>
            <person name="Larsen D."/>
            <person name="Krusor M."/>
            <person name="Yao A.I."/>
            <person name="Wu D."/>
            <person name="Madern D."/>
            <person name="Eisen J.A."/>
            <person name="Darling A.E."/>
            <person name="Facciotti M.T."/>
        </authorList>
    </citation>
    <scope>NUCLEOTIDE SEQUENCE [LARGE SCALE GENOMIC DNA]</scope>
    <source>
        <strain evidence="4 5">JCM 13891</strain>
    </source>
</reference>
<comment type="caution">
    <text evidence="4">The sequence shown here is derived from an EMBL/GenBank/DDBJ whole genome shotgun (WGS) entry which is preliminary data.</text>
</comment>
<gene>
    <name evidence="4" type="ORF">C477_17520</name>
</gene>
<dbReference type="Gene3D" id="3.40.605.10">
    <property type="entry name" value="Aldehyde Dehydrogenase, Chain A, domain 1"/>
    <property type="match status" value="1"/>
</dbReference>
<protein>
    <submittedName>
        <fullName evidence="4">Aldehyde Dehydrogenase</fullName>
    </submittedName>
</protein>
<dbReference type="OrthoDB" id="6342at2157"/>
<dbReference type="PANTHER" id="PTHR42991:SF1">
    <property type="entry name" value="ALDEHYDE DEHYDROGENASE"/>
    <property type="match status" value="1"/>
</dbReference>
<comment type="similarity">
    <text evidence="1">Belongs to the aldehyde dehydrogenase family.</text>
</comment>
<dbReference type="InterPro" id="IPR016163">
    <property type="entry name" value="Ald_DH_C"/>
</dbReference>
<keyword evidence="2" id="KW-0560">Oxidoreductase</keyword>
<dbReference type="AlphaFoldDB" id="M0BYN9"/>
<sequence>MQKTRRIDVWLQLRLHGYFCKQFAEKTGAPTEFLPVVLLQFPLESCVWFYAPNDRPATSLNAAVFTTDYERALALALADRIDAGAVRINGALSPGLGDIPFGGNKDSDIGRERLDASIHVMMRTKSIVL</sequence>